<evidence type="ECO:0000313" key="4">
    <source>
        <dbReference type="Proteomes" id="UP000077266"/>
    </source>
</evidence>
<gene>
    <name evidence="3" type="ORF">EXIGLDRAFT_840887</name>
</gene>
<dbReference type="InterPro" id="IPR057207">
    <property type="entry name" value="FBXL15_LRR"/>
</dbReference>
<sequence length="453" mass="48257">MSRSCVHNAQDDVADTALVALNPPSYALPTPNHDFSLTSYALLALATRLDTIEIERPDEQDGLLAVDGRVLDELAPEGQDVDDELDIRLWSALALAYGSSLPKELLTRRAPPSDPYLSGLPQLVVLDLSKPGTGSVDASVLELRQLLNLAVLDLSGNRSVTDHGLGVLSYPGGPSALCALSLRGCQAVTSSGLRRAAEGSPSLQILDARNTACKKFSTTIPGFRSRPDAEHADTLFYPRSALEVARSILSVREPLVLVETLDFPVPRRRITAERKPVVTILCPIGQDAETAPSPFAAPLPTLPTSHRPPLPTFAQLAPPPASDSAFPSSAWALARRPRIIPPPPSIRRTPLPSELARPPKRRRTEPSPIPRSASTALARLDGSETLMFVRVAPTPSTSSSAADSNPKAKTESEAANVRRAPKQSGYLVGVLKARKVNVLSTTDVAVAGAVEKT</sequence>
<name>A0A165E7Q9_EXIGL</name>
<feature type="region of interest" description="Disordered" evidence="1">
    <location>
        <begin position="394"/>
        <end position="424"/>
    </location>
</feature>
<feature type="domain" description="F-box/LRR-repeat protein 15-like leucin rich repeat" evidence="2">
    <location>
        <begin position="116"/>
        <end position="195"/>
    </location>
</feature>
<evidence type="ECO:0000256" key="1">
    <source>
        <dbReference type="SAM" id="MobiDB-lite"/>
    </source>
</evidence>
<dbReference type="Gene3D" id="3.80.10.10">
    <property type="entry name" value="Ribonuclease Inhibitor"/>
    <property type="match status" value="1"/>
</dbReference>
<accession>A0A165E7Q9</accession>
<dbReference type="AlphaFoldDB" id="A0A165E7Q9"/>
<dbReference type="Pfam" id="PF25372">
    <property type="entry name" value="DUF7885"/>
    <property type="match status" value="1"/>
</dbReference>
<dbReference type="InterPro" id="IPR032675">
    <property type="entry name" value="LRR_dom_sf"/>
</dbReference>
<keyword evidence="4" id="KW-1185">Reference proteome</keyword>
<evidence type="ECO:0000259" key="2">
    <source>
        <dbReference type="Pfam" id="PF25372"/>
    </source>
</evidence>
<protein>
    <recommendedName>
        <fullName evidence="2">F-box/LRR-repeat protein 15-like leucin rich repeat domain-containing protein</fullName>
    </recommendedName>
</protein>
<evidence type="ECO:0000313" key="3">
    <source>
        <dbReference type="EMBL" id="KZV86251.1"/>
    </source>
</evidence>
<dbReference type="InParanoid" id="A0A165E7Q9"/>
<dbReference type="OrthoDB" id="3329909at2759"/>
<reference evidence="3 4" key="1">
    <citation type="journal article" date="2016" name="Mol. Biol. Evol.">
        <title>Comparative Genomics of Early-Diverging Mushroom-Forming Fungi Provides Insights into the Origins of Lignocellulose Decay Capabilities.</title>
        <authorList>
            <person name="Nagy L.G."/>
            <person name="Riley R."/>
            <person name="Tritt A."/>
            <person name="Adam C."/>
            <person name="Daum C."/>
            <person name="Floudas D."/>
            <person name="Sun H."/>
            <person name="Yadav J.S."/>
            <person name="Pangilinan J."/>
            <person name="Larsson K.H."/>
            <person name="Matsuura K."/>
            <person name="Barry K."/>
            <person name="Labutti K."/>
            <person name="Kuo R."/>
            <person name="Ohm R.A."/>
            <person name="Bhattacharya S.S."/>
            <person name="Shirouzu T."/>
            <person name="Yoshinaga Y."/>
            <person name="Martin F.M."/>
            <person name="Grigoriev I.V."/>
            <person name="Hibbett D.S."/>
        </authorList>
    </citation>
    <scope>NUCLEOTIDE SEQUENCE [LARGE SCALE GENOMIC DNA]</scope>
    <source>
        <strain evidence="3 4">HHB12029</strain>
    </source>
</reference>
<proteinExistence type="predicted"/>
<dbReference type="SUPFAM" id="SSF52047">
    <property type="entry name" value="RNI-like"/>
    <property type="match status" value="1"/>
</dbReference>
<dbReference type="Proteomes" id="UP000077266">
    <property type="component" value="Unassembled WGS sequence"/>
</dbReference>
<feature type="region of interest" description="Disordered" evidence="1">
    <location>
        <begin position="337"/>
        <end position="373"/>
    </location>
</feature>
<organism evidence="3 4">
    <name type="scientific">Exidia glandulosa HHB12029</name>
    <dbReference type="NCBI Taxonomy" id="1314781"/>
    <lineage>
        <taxon>Eukaryota</taxon>
        <taxon>Fungi</taxon>
        <taxon>Dikarya</taxon>
        <taxon>Basidiomycota</taxon>
        <taxon>Agaricomycotina</taxon>
        <taxon>Agaricomycetes</taxon>
        <taxon>Auriculariales</taxon>
        <taxon>Exidiaceae</taxon>
        <taxon>Exidia</taxon>
    </lineage>
</organism>
<dbReference type="EMBL" id="KV426161">
    <property type="protein sequence ID" value="KZV86251.1"/>
    <property type="molecule type" value="Genomic_DNA"/>
</dbReference>